<dbReference type="PANTHER" id="PTHR10151">
    <property type="entry name" value="ECTONUCLEOTIDE PYROPHOSPHATASE/PHOSPHODIESTERASE"/>
    <property type="match status" value="1"/>
</dbReference>
<dbReference type="EMBL" id="BMKQ01000001">
    <property type="protein sequence ID" value="GGF32638.1"/>
    <property type="molecule type" value="Genomic_DNA"/>
</dbReference>
<reference evidence="1" key="1">
    <citation type="journal article" date="2014" name="Int. J. Syst. Evol. Microbiol.">
        <title>Complete genome sequence of Corynebacterium casei LMG S-19264T (=DSM 44701T), isolated from a smear-ripened cheese.</title>
        <authorList>
            <consortium name="US DOE Joint Genome Institute (JGI-PGF)"/>
            <person name="Walter F."/>
            <person name="Albersmeier A."/>
            <person name="Kalinowski J."/>
            <person name="Ruckert C."/>
        </authorList>
    </citation>
    <scope>NUCLEOTIDE SEQUENCE</scope>
    <source>
        <strain evidence="1">CGMCC 1.16067</strain>
    </source>
</reference>
<evidence type="ECO:0000313" key="2">
    <source>
        <dbReference type="Proteomes" id="UP000649179"/>
    </source>
</evidence>
<dbReference type="InterPro" id="IPR002591">
    <property type="entry name" value="Phosphodiest/P_Trfase"/>
</dbReference>
<dbReference type="SUPFAM" id="SSF53649">
    <property type="entry name" value="Alkaline phosphatase-like"/>
    <property type="match status" value="1"/>
</dbReference>
<dbReference type="RefSeq" id="WP_188777523.1">
    <property type="nucleotide sequence ID" value="NZ_BMKQ01000001.1"/>
</dbReference>
<organism evidence="1 2">
    <name type="scientific">Marmoricola endophyticus</name>
    <dbReference type="NCBI Taxonomy" id="2040280"/>
    <lineage>
        <taxon>Bacteria</taxon>
        <taxon>Bacillati</taxon>
        <taxon>Actinomycetota</taxon>
        <taxon>Actinomycetes</taxon>
        <taxon>Propionibacteriales</taxon>
        <taxon>Nocardioidaceae</taxon>
        <taxon>Marmoricola</taxon>
    </lineage>
</organism>
<accession>A0A917B9A8</accession>
<dbReference type="Proteomes" id="UP000649179">
    <property type="component" value="Unassembled WGS sequence"/>
</dbReference>
<protein>
    <submittedName>
        <fullName evidence="1">Alkaline phosphatase family protein</fullName>
    </submittedName>
</protein>
<reference evidence="1" key="2">
    <citation type="submission" date="2020-09" db="EMBL/GenBank/DDBJ databases">
        <authorList>
            <person name="Sun Q."/>
            <person name="Zhou Y."/>
        </authorList>
    </citation>
    <scope>NUCLEOTIDE SEQUENCE</scope>
    <source>
        <strain evidence="1">CGMCC 1.16067</strain>
    </source>
</reference>
<evidence type="ECO:0000313" key="1">
    <source>
        <dbReference type="EMBL" id="GGF32638.1"/>
    </source>
</evidence>
<dbReference type="Gene3D" id="3.40.720.10">
    <property type="entry name" value="Alkaline Phosphatase, subunit A"/>
    <property type="match status" value="1"/>
</dbReference>
<dbReference type="InterPro" id="IPR017850">
    <property type="entry name" value="Alkaline_phosphatase_core_sf"/>
</dbReference>
<keyword evidence="2" id="KW-1185">Reference proteome</keyword>
<dbReference type="GO" id="GO:0016787">
    <property type="term" value="F:hydrolase activity"/>
    <property type="evidence" value="ECO:0007669"/>
    <property type="project" value="UniProtKB-ARBA"/>
</dbReference>
<name>A0A917B9A8_9ACTN</name>
<dbReference type="PANTHER" id="PTHR10151:SF120">
    <property type="entry name" value="BIS(5'-ADENOSYL)-TRIPHOSPHATASE"/>
    <property type="match status" value="1"/>
</dbReference>
<gene>
    <name evidence="1" type="ORF">GCM10011519_02550</name>
</gene>
<dbReference type="Pfam" id="PF01663">
    <property type="entry name" value="Phosphodiest"/>
    <property type="match status" value="1"/>
</dbReference>
<sequence>MTSSDAAGLLVPSYGSRTLADVLPAVGAALGVDAGYPPVELALPDAPAYVVLLVDGMGAELIRSHRDHAPYLHAMLTRAGDDGLGTCGVPSTTATSLTSLGTGLPPGAHGVVGFTSRIPEGQGPKPGTLLNALQWNPDKLEPERWQPHETAFDRLGRAGVVTSVVSKREYAGSGLTRSAQRGASYVGADHVGERVAAAVAGSSYSPSLTYVYDNELDWTGHRFGVDSPAWRQQLISIDAQVEQLREALPPAVRLLVTADHGMVDATGPEDRVDVDEVEGLRDGVALLGGEARLRHVYVAPGAAEDVRETWAAQLGHRATVLLREDAVARGWFGAVEDRVLPRLGDVVVAATGSVGLFSSVDFSYETRLVGLHGSLTPTEMRVPLLLD</sequence>
<proteinExistence type="predicted"/>
<dbReference type="AlphaFoldDB" id="A0A917B9A8"/>
<comment type="caution">
    <text evidence="1">The sequence shown here is derived from an EMBL/GenBank/DDBJ whole genome shotgun (WGS) entry which is preliminary data.</text>
</comment>